<organism evidence="3 4">
    <name type="scientific">Diaphorina citri</name>
    <name type="common">Asian citrus psyllid</name>
    <dbReference type="NCBI Taxonomy" id="121845"/>
    <lineage>
        <taxon>Eukaryota</taxon>
        <taxon>Metazoa</taxon>
        <taxon>Ecdysozoa</taxon>
        <taxon>Arthropoda</taxon>
        <taxon>Hexapoda</taxon>
        <taxon>Insecta</taxon>
        <taxon>Pterygota</taxon>
        <taxon>Neoptera</taxon>
        <taxon>Paraneoptera</taxon>
        <taxon>Hemiptera</taxon>
        <taxon>Sternorrhyncha</taxon>
        <taxon>Psylloidea</taxon>
        <taxon>Psyllidae</taxon>
        <taxon>Diaphorininae</taxon>
        <taxon>Diaphorina</taxon>
    </lineage>
</organism>
<evidence type="ECO:0000313" key="3">
    <source>
        <dbReference type="Proteomes" id="UP000079169"/>
    </source>
</evidence>
<dbReference type="Pfam" id="PF05760">
    <property type="entry name" value="IER"/>
    <property type="match status" value="1"/>
</dbReference>
<keyword evidence="3" id="KW-1185">Reference proteome</keyword>
<dbReference type="GeneID" id="103513476"/>
<comment type="similarity">
    <text evidence="1">Belongs to the IER family.</text>
</comment>
<reference evidence="4" key="1">
    <citation type="submission" date="2025-08" db="UniProtKB">
        <authorList>
            <consortium name="RefSeq"/>
        </authorList>
    </citation>
    <scope>IDENTIFICATION</scope>
</reference>
<evidence type="ECO:0000256" key="1">
    <source>
        <dbReference type="ARBA" id="ARBA00006186"/>
    </source>
</evidence>
<dbReference type="OrthoDB" id="6358394at2759"/>
<dbReference type="RefSeq" id="XP_008476532.1">
    <property type="nucleotide sequence ID" value="XM_008478310.3"/>
</dbReference>
<evidence type="ECO:0000313" key="4">
    <source>
        <dbReference type="RefSeq" id="XP_008476532.1"/>
    </source>
</evidence>
<proteinExistence type="inferred from homology"/>
<dbReference type="Proteomes" id="UP000079169">
    <property type="component" value="Unplaced"/>
</dbReference>
<dbReference type="STRING" id="121845.A0A1S3D8A1"/>
<sequence>MASDAQKLISLSLTKIAQSRSQRKGLSLHKNLLVATVLQKARYIFMEEAYNMIHGPLSSASDLTSSNPEPVDNTSAFNDEVDLIALTEEENNNCSNSNSSSSANVPSSSSDIFNIPSVTDSCSSNSTSSSLNLSENFTSSSHCTTEDKENLEPTTYLDLDKDTDNIILKERSTSPTKSNLKRKRIIAEWETEEAVLSILPKKHRSTPELDDSVFLDESTLLSPTSSDEESDEGSAMEIDRITSLVSIFSFGGLGAPTSTESAKLTRSSSTPDLCSAQAKDQHDLQQRHFLAMTV</sequence>
<protein>
    <submittedName>
        <fullName evidence="4">Immediate early response gene 5-like protein</fullName>
    </submittedName>
</protein>
<dbReference type="InterPro" id="IPR008653">
    <property type="entry name" value="IER"/>
</dbReference>
<name>A0A1S3D8A1_DIACI</name>
<evidence type="ECO:0000256" key="2">
    <source>
        <dbReference type="SAM" id="MobiDB-lite"/>
    </source>
</evidence>
<dbReference type="OMA" id="QRPFLAM"/>
<feature type="region of interest" description="Disordered" evidence="2">
    <location>
        <begin position="124"/>
        <end position="150"/>
    </location>
</feature>
<gene>
    <name evidence="4" type="primary">LOC103513476</name>
</gene>
<dbReference type="AlphaFoldDB" id="A0A1S3D8A1"/>
<dbReference type="PaxDb" id="121845-A0A1S3D8A1"/>
<feature type="region of interest" description="Disordered" evidence="2">
    <location>
        <begin position="207"/>
        <end position="235"/>
    </location>
</feature>
<accession>A0A1S3D8A1</accession>
<dbReference type="KEGG" id="dci:103513476"/>
<feature type="compositionally biased region" description="Low complexity" evidence="2">
    <location>
        <begin position="124"/>
        <end position="141"/>
    </location>
</feature>
<dbReference type="PANTHER" id="PTHR15895">
    <property type="entry name" value="IMMEDIATE EARLY RESPONSE GENE"/>
    <property type="match status" value="1"/>
</dbReference>